<dbReference type="PIRSF" id="PIRSF003097">
    <property type="entry name" value="FtsX"/>
    <property type="match status" value="1"/>
</dbReference>
<comment type="similarity">
    <text evidence="3 12">Belongs to the ABC-4 integral membrane protein family. FtsX subfamily.</text>
</comment>
<keyword evidence="6 12" id="KW-1003">Cell membrane</keyword>
<comment type="caution">
    <text evidence="16">The sequence shown here is derived from an EMBL/GenBank/DDBJ whole genome shotgun (WGS) entry which is preliminary data.</text>
</comment>
<dbReference type="GO" id="GO:0005886">
    <property type="term" value="C:plasma membrane"/>
    <property type="evidence" value="ECO:0007669"/>
    <property type="project" value="UniProtKB-SubCell"/>
</dbReference>
<evidence type="ECO:0000256" key="4">
    <source>
        <dbReference type="ARBA" id="ARBA00011160"/>
    </source>
</evidence>
<dbReference type="OrthoDB" id="9812531at2"/>
<comment type="subunit">
    <text evidence="4">Forms a membrane-associated complex with FtsE.</text>
</comment>
<evidence type="ECO:0000256" key="5">
    <source>
        <dbReference type="ARBA" id="ARBA00021907"/>
    </source>
</evidence>
<keyword evidence="9 13" id="KW-1133">Transmembrane helix</keyword>
<evidence type="ECO:0000256" key="8">
    <source>
        <dbReference type="ARBA" id="ARBA00022692"/>
    </source>
</evidence>
<evidence type="ECO:0000256" key="13">
    <source>
        <dbReference type="SAM" id="Phobius"/>
    </source>
</evidence>
<evidence type="ECO:0000256" key="6">
    <source>
        <dbReference type="ARBA" id="ARBA00022475"/>
    </source>
</evidence>
<reference evidence="16 17" key="1">
    <citation type="submission" date="2019-02" db="EMBL/GenBank/DDBJ databases">
        <title>Genomic Encyclopedia of Type Strains, Phase IV (KMG-IV): sequencing the most valuable type-strain genomes for metagenomic binning, comparative biology and taxonomic classification.</title>
        <authorList>
            <person name="Goeker M."/>
        </authorList>
    </citation>
    <scope>NUCLEOTIDE SEQUENCE [LARGE SCALE GENOMIC DNA]</scope>
    <source>
        <strain evidence="16 17">DSM 101727</strain>
    </source>
</reference>
<organism evidence="16 17">
    <name type="scientific">Herbihabitans rhizosphaerae</name>
    <dbReference type="NCBI Taxonomy" id="1872711"/>
    <lineage>
        <taxon>Bacteria</taxon>
        <taxon>Bacillati</taxon>
        <taxon>Actinomycetota</taxon>
        <taxon>Actinomycetes</taxon>
        <taxon>Pseudonocardiales</taxon>
        <taxon>Pseudonocardiaceae</taxon>
        <taxon>Herbihabitans</taxon>
    </lineage>
</organism>
<evidence type="ECO:0000256" key="9">
    <source>
        <dbReference type="ARBA" id="ARBA00022989"/>
    </source>
</evidence>
<evidence type="ECO:0000256" key="3">
    <source>
        <dbReference type="ARBA" id="ARBA00007379"/>
    </source>
</evidence>
<evidence type="ECO:0000256" key="11">
    <source>
        <dbReference type="ARBA" id="ARBA00023306"/>
    </source>
</evidence>
<sequence length="303" mass="33414">MRASFVFSEVVTGLRRNVTMTIAMIITTAISLTLLGSGMLVVRMIDNTQELYQDKLQVHIFLTNDVGDKDKTCTQDPCKRLKAELESNTDVIDEVVFESREQAYERFRRIFEGQPELVQVARPEALPASLQVKLKNPDRPEVIAQTYATQPGVDKVVDQSDFLDKFFDALGGIQALAFVAAIVQAIAALLLISNTVQVSAYTRRTEVGIMRLVGATRWYTQLPFLLEAVVAGVIGAIAAIGLLVGVKSWFFDEVIGNGKLIDPNIISPIRGVDVVAVTPWLVLTAILISAVTGYVTLRLYVRR</sequence>
<evidence type="ECO:0000256" key="10">
    <source>
        <dbReference type="ARBA" id="ARBA00023136"/>
    </source>
</evidence>
<protein>
    <recommendedName>
        <fullName evidence="5 12">Cell division protein FtsX</fullName>
    </recommendedName>
</protein>
<dbReference type="GO" id="GO:0051301">
    <property type="term" value="P:cell division"/>
    <property type="evidence" value="ECO:0007669"/>
    <property type="project" value="UniProtKB-KW"/>
</dbReference>
<proteinExistence type="inferred from homology"/>
<dbReference type="NCBIfam" id="NF038346">
    <property type="entry name" value="FtsX_actino"/>
    <property type="match status" value="1"/>
</dbReference>
<accession>A0A4Q7KDU4</accession>
<dbReference type="PANTHER" id="PTHR47755">
    <property type="entry name" value="CELL DIVISION PROTEIN FTSX"/>
    <property type="match status" value="1"/>
</dbReference>
<dbReference type="PANTHER" id="PTHR47755:SF1">
    <property type="entry name" value="CELL DIVISION PROTEIN FTSX"/>
    <property type="match status" value="1"/>
</dbReference>
<gene>
    <name evidence="16" type="ORF">EV193_11353</name>
</gene>
<dbReference type="Proteomes" id="UP000294257">
    <property type="component" value="Unassembled WGS sequence"/>
</dbReference>
<evidence type="ECO:0000313" key="17">
    <source>
        <dbReference type="Proteomes" id="UP000294257"/>
    </source>
</evidence>
<keyword evidence="11 12" id="KW-0131">Cell cycle</keyword>
<dbReference type="Pfam" id="PF18075">
    <property type="entry name" value="FtsX_ECD"/>
    <property type="match status" value="1"/>
</dbReference>
<dbReference type="InterPro" id="IPR047929">
    <property type="entry name" value="FtsX_actino"/>
</dbReference>
<evidence type="ECO:0000259" key="14">
    <source>
        <dbReference type="Pfam" id="PF02687"/>
    </source>
</evidence>
<feature type="domain" description="ABC3 transporter permease C-terminal" evidence="14">
    <location>
        <begin position="179"/>
        <end position="295"/>
    </location>
</feature>
<name>A0A4Q7KDU4_9PSEU</name>
<evidence type="ECO:0000256" key="7">
    <source>
        <dbReference type="ARBA" id="ARBA00022618"/>
    </source>
</evidence>
<feature type="domain" description="FtsX extracellular" evidence="15">
    <location>
        <begin position="57"/>
        <end position="156"/>
    </location>
</feature>
<keyword evidence="7 12" id="KW-0132">Cell division</keyword>
<dbReference type="InterPro" id="IPR004513">
    <property type="entry name" value="FtsX"/>
</dbReference>
<evidence type="ECO:0000256" key="2">
    <source>
        <dbReference type="ARBA" id="ARBA00004651"/>
    </source>
</evidence>
<comment type="subcellular location">
    <subcellularLocation>
        <location evidence="2">Cell membrane</location>
        <topology evidence="2">Multi-pass membrane protein</topology>
    </subcellularLocation>
</comment>
<evidence type="ECO:0000256" key="1">
    <source>
        <dbReference type="ARBA" id="ARBA00003552"/>
    </source>
</evidence>
<evidence type="ECO:0000313" key="16">
    <source>
        <dbReference type="EMBL" id="RZS32211.1"/>
    </source>
</evidence>
<dbReference type="EMBL" id="SGWQ01000013">
    <property type="protein sequence ID" value="RZS32211.1"/>
    <property type="molecule type" value="Genomic_DNA"/>
</dbReference>
<comment type="function">
    <text evidence="1">Part of the ABC transporter FtsEX involved in cellular division.</text>
</comment>
<feature type="transmembrane region" description="Helical" evidence="13">
    <location>
        <begin position="175"/>
        <end position="201"/>
    </location>
</feature>
<feature type="transmembrane region" description="Helical" evidence="13">
    <location>
        <begin position="222"/>
        <end position="244"/>
    </location>
</feature>
<dbReference type="RefSeq" id="WP_130348030.1">
    <property type="nucleotide sequence ID" value="NZ_SGWQ01000013.1"/>
</dbReference>
<dbReference type="InterPro" id="IPR040690">
    <property type="entry name" value="FtsX_ECD"/>
</dbReference>
<feature type="transmembrane region" description="Helical" evidence="13">
    <location>
        <begin position="21"/>
        <end position="45"/>
    </location>
</feature>
<evidence type="ECO:0000256" key="12">
    <source>
        <dbReference type="PIRNR" id="PIRNR003097"/>
    </source>
</evidence>
<dbReference type="InterPro" id="IPR003838">
    <property type="entry name" value="ABC3_permease_C"/>
</dbReference>
<dbReference type="AlphaFoldDB" id="A0A4Q7KDU4"/>
<evidence type="ECO:0000259" key="15">
    <source>
        <dbReference type="Pfam" id="PF18075"/>
    </source>
</evidence>
<feature type="transmembrane region" description="Helical" evidence="13">
    <location>
        <begin position="280"/>
        <end position="301"/>
    </location>
</feature>
<keyword evidence="10 12" id="KW-0472">Membrane</keyword>
<keyword evidence="17" id="KW-1185">Reference proteome</keyword>
<keyword evidence="8 13" id="KW-0812">Transmembrane</keyword>
<dbReference type="Gene3D" id="3.30.70.3040">
    <property type="match status" value="1"/>
</dbReference>
<dbReference type="Pfam" id="PF02687">
    <property type="entry name" value="FtsX"/>
    <property type="match status" value="1"/>
</dbReference>